<evidence type="ECO:0000313" key="10">
    <source>
        <dbReference type="Proteomes" id="UP001156873"/>
    </source>
</evidence>
<dbReference type="Pfam" id="PF00672">
    <property type="entry name" value="HAMP"/>
    <property type="match status" value="1"/>
</dbReference>
<evidence type="ECO:0000256" key="7">
    <source>
        <dbReference type="ARBA" id="ARBA00029447"/>
    </source>
</evidence>
<dbReference type="Gene3D" id="1.20.120.1530">
    <property type="match status" value="2"/>
</dbReference>
<keyword evidence="5" id="KW-1133">Transmembrane helix</keyword>
<comment type="subcellular location">
    <subcellularLocation>
        <location evidence="1">Cell membrane</location>
        <topology evidence="1">Multi-pass membrane protein</topology>
    </subcellularLocation>
</comment>
<dbReference type="SUPFAM" id="SSF158472">
    <property type="entry name" value="HAMP domain-like"/>
    <property type="match status" value="1"/>
</dbReference>
<dbReference type="PROSITE" id="PS50885">
    <property type="entry name" value="HAMP"/>
    <property type="match status" value="2"/>
</dbReference>
<gene>
    <name evidence="9" type="ORF">QFW81_00630</name>
</gene>
<feature type="domain" description="HAMP" evidence="8">
    <location>
        <begin position="214"/>
        <end position="266"/>
    </location>
</feature>
<dbReference type="SMART" id="SM00304">
    <property type="entry name" value="HAMP"/>
    <property type="match status" value="2"/>
</dbReference>
<evidence type="ECO:0000313" key="9">
    <source>
        <dbReference type="EMBL" id="MDH5832439.1"/>
    </source>
</evidence>
<keyword evidence="10" id="KW-1185">Reference proteome</keyword>
<dbReference type="Pfam" id="PF18575">
    <property type="entry name" value="HAMP_N3"/>
    <property type="match status" value="1"/>
</dbReference>
<feature type="non-terminal residue" evidence="9">
    <location>
        <position position="478"/>
    </location>
</feature>
<dbReference type="Pfam" id="PF17200">
    <property type="entry name" value="sCache_2"/>
    <property type="match status" value="1"/>
</dbReference>
<dbReference type="RefSeq" id="WP_280576625.1">
    <property type="nucleotide sequence ID" value="NZ_JARXRO010000003.1"/>
</dbReference>
<dbReference type="Proteomes" id="UP001156873">
    <property type="component" value="Unassembled WGS sequence"/>
</dbReference>
<reference evidence="9 10" key="1">
    <citation type="submission" date="2023-04" db="EMBL/GenBank/DDBJ databases">
        <title>Luteimonas sp. M1R5S59.</title>
        <authorList>
            <person name="Sun J.-Q."/>
        </authorList>
    </citation>
    <scope>NUCLEOTIDE SEQUENCE [LARGE SCALE GENOMIC DNA]</scope>
    <source>
        <strain evidence="9 10">M1R5S59</strain>
    </source>
</reference>
<comment type="caution">
    <text evidence="9">The sequence shown here is derived from an EMBL/GenBank/DDBJ whole genome shotgun (WGS) entry which is preliminary data.</text>
</comment>
<dbReference type="EMBL" id="JARXRO010000003">
    <property type="protein sequence ID" value="MDH5832439.1"/>
    <property type="molecule type" value="Genomic_DNA"/>
</dbReference>
<accession>A0ABT6JPA3</accession>
<proteinExistence type="inferred from homology"/>
<dbReference type="PANTHER" id="PTHR43531:SF14">
    <property type="entry name" value="METHYL-ACCEPTING CHEMOTAXIS PROTEIN I-RELATED"/>
    <property type="match status" value="1"/>
</dbReference>
<sequence>MSQFLSRLGISRKLGLLTALGILAVLTVIALQLTAEHRMLMAEKEAATRGLVQSAVSLVGHYHARAQSGELGEDEARAAAMAAVKALRFGSNDYFWINDMHPRMLMHPFKPEMDGSDLTGFADPNGVHLFVEAVARVKAGGAGFIHYAWPKPGAEHPVPKISYVQEFAPWGWVIGSGIYIDDVQAALWASARAALAKLAVVLALLLAASWIISRSITRPIARAVEASTALARGRLDGEIKVHGRDETARLLQSLQGIQQVLQQVSGAQREMHAAHEAGEIDHRIEDDRFEGAFGEMARQVNALVASHIETKMRLVALAQEYAHGDLSHDMERLPGRKAVLTQAMDATKANLTAISAEIQRLSEAAAAGDFSQRGDADRFQFAYREMIGSLNRLMASADRGLSDVGSLLSAVAAGDLTREADANLPGQFGRLAEDANGTVRKLAEVVGQIRSGSDAINAAASEIASGNSDLSRRTEQQA</sequence>
<evidence type="ECO:0000256" key="1">
    <source>
        <dbReference type="ARBA" id="ARBA00004651"/>
    </source>
</evidence>
<evidence type="ECO:0000256" key="2">
    <source>
        <dbReference type="ARBA" id="ARBA00022475"/>
    </source>
</evidence>
<dbReference type="Gene3D" id="3.30.450.20">
    <property type="entry name" value="PAS domain"/>
    <property type="match status" value="1"/>
</dbReference>
<name>A0ABT6JPA3_9GAMM</name>
<protein>
    <submittedName>
        <fullName evidence="9">Cache domain-containing protein</fullName>
    </submittedName>
</protein>
<dbReference type="InterPro" id="IPR003660">
    <property type="entry name" value="HAMP_dom"/>
</dbReference>
<dbReference type="SMART" id="SM01049">
    <property type="entry name" value="Cache_2"/>
    <property type="match status" value="1"/>
</dbReference>
<evidence type="ECO:0000256" key="4">
    <source>
        <dbReference type="ARBA" id="ARBA00022692"/>
    </source>
</evidence>
<evidence type="ECO:0000256" key="3">
    <source>
        <dbReference type="ARBA" id="ARBA00022481"/>
    </source>
</evidence>
<feature type="domain" description="HAMP" evidence="8">
    <location>
        <begin position="395"/>
        <end position="447"/>
    </location>
</feature>
<keyword evidence="2" id="KW-1003">Cell membrane</keyword>
<dbReference type="Pfam" id="PF21927">
    <property type="entry name" value="McpB_HAMP_2"/>
    <property type="match status" value="1"/>
</dbReference>
<evidence type="ECO:0000256" key="6">
    <source>
        <dbReference type="ARBA" id="ARBA00023136"/>
    </source>
</evidence>
<dbReference type="InterPro" id="IPR054421">
    <property type="entry name" value="McpB_HAMP_2nd"/>
</dbReference>
<dbReference type="InterPro" id="IPR041395">
    <property type="entry name" value="McpB_HAMP_3rd"/>
</dbReference>
<dbReference type="InterPro" id="IPR051310">
    <property type="entry name" value="MCP_chemotaxis"/>
</dbReference>
<keyword evidence="3" id="KW-0488">Methylation</keyword>
<evidence type="ECO:0000256" key="5">
    <source>
        <dbReference type="ARBA" id="ARBA00022989"/>
    </source>
</evidence>
<dbReference type="CDD" id="cd06225">
    <property type="entry name" value="HAMP"/>
    <property type="match status" value="1"/>
</dbReference>
<comment type="similarity">
    <text evidence="7">Belongs to the methyl-accepting chemotaxis (MCP) protein family.</text>
</comment>
<keyword evidence="4" id="KW-0812">Transmembrane</keyword>
<dbReference type="InterPro" id="IPR033480">
    <property type="entry name" value="sCache_2"/>
</dbReference>
<evidence type="ECO:0000259" key="8">
    <source>
        <dbReference type="PROSITE" id="PS50885"/>
    </source>
</evidence>
<dbReference type="PANTHER" id="PTHR43531">
    <property type="entry name" value="PROTEIN ICFG"/>
    <property type="match status" value="1"/>
</dbReference>
<organism evidence="9 10">
    <name type="scientific">Luteimonas kalidii</name>
    <dbReference type="NCBI Taxonomy" id="3042025"/>
    <lineage>
        <taxon>Bacteria</taxon>
        <taxon>Pseudomonadati</taxon>
        <taxon>Pseudomonadota</taxon>
        <taxon>Gammaproteobacteria</taxon>
        <taxon>Lysobacterales</taxon>
        <taxon>Lysobacteraceae</taxon>
        <taxon>Luteimonas</taxon>
    </lineage>
</organism>
<keyword evidence="6" id="KW-0472">Membrane</keyword>